<keyword evidence="2" id="KW-1185">Reference proteome</keyword>
<organism evidence="1 2">
    <name type="scientific">Nitrospirillum amazonense</name>
    <dbReference type="NCBI Taxonomy" id="28077"/>
    <lineage>
        <taxon>Bacteria</taxon>
        <taxon>Pseudomonadati</taxon>
        <taxon>Pseudomonadota</taxon>
        <taxon>Alphaproteobacteria</taxon>
        <taxon>Rhodospirillales</taxon>
        <taxon>Azospirillaceae</taxon>
        <taxon>Nitrospirillum</taxon>
    </lineage>
</organism>
<dbReference type="AlphaFoldDB" id="A0A560H9Z3"/>
<accession>A0A560H9Z3</accession>
<evidence type="ECO:0000313" key="2">
    <source>
        <dbReference type="Proteomes" id="UP000315751"/>
    </source>
</evidence>
<gene>
    <name evidence="1" type="ORF">FBZ90_106209</name>
</gene>
<dbReference type="RefSeq" id="WP_145732363.1">
    <property type="nucleotide sequence ID" value="NZ_VITR01000006.1"/>
</dbReference>
<protein>
    <submittedName>
        <fullName evidence="1">Uncharacterized protein</fullName>
    </submittedName>
</protein>
<dbReference type="Proteomes" id="UP000315751">
    <property type="component" value="Unassembled WGS sequence"/>
</dbReference>
<name>A0A560H9Z3_9PROT</name>
<reference evidence="1 2" key="1">
    <citation type="submission" date="2019-06" db="EMBL/GenBank/DDBJ databases">
        <title>Genomic Encyclopedia of Type Strains, Phase IV (KMG-V): Genome sequencing to study the core and pangenomes of soil and plant-associated prokaryotes.</title>
        <authorList>
            <person name="Whitman W."/>
        </authorList>
    </citation>
    <scope>NUCLEOTIDE SEQUENCE [LARGE SCALE GENOMIC DNA]</scope>
    <source>
        <strain evidence="1 2">BR 11622</strain>
    </source>
</reference>
<proteinExistence type="predicted"/>
<sequence>MIELNQENIEFICHVMDELDAIDEAKSGFLKERTLRELAMRLRQVLQPHDSTLMRLFKIFGEKVRVSHLVSGAYLGVVQDLSSPATYAVEFLPEINSDLVSEFWERNKRSGCLPIGTPTPGLPEENFILDSDNPVSLDIFCKTPIAFVGDVIITRFQLVEWAANKKGNAHFDDRRKNSVEEAIDKLWSMNMFTGAGDGRKRIRIIYEMIQIIAKEILRSPALVSMRLRLHPIHEKFGR</sequence>
<evidence type="ECO:0000313" key="1">
    <source>
        <dbReference type="EMBL" id="TWB42609.1"/>
    </source>
</evidence>
<comment type="caution">
    <text evidence="1">The sequence shown here is derived from an EMBL/GenBank/DDBJ whole genome shotgun (WGS) entry which is preliminary data.</text>
</comment>
<dbReference type="EMBL" id="VITR01000006">
    <property type="protein sequence ID" value="TWB42609.1"/>
    <property type="molecule type" value="Genomic_DNA"/>
</dbReference>